<organism evidence="1">
    <name type="scientific">Harvfovirus sp</name>
    <dbReference type="NCBI Taxonomy" id="2487768"/>
    <lineage>
        <taxon>Viruses</taxon>
        <taxon>Varidnaviria</taxon>
        <taxon>Bamfordvirae</taxon>
        <taxon>Nucleocytoviricota</taxon>
        <taxon>Megaviricetes</taxon>
        <taxon>Imitervirales</taxon>
        <taxon>Mimiviridae</taxon>
        <taxon>Klosneuvirinae</taxon>
    </lineage>
</organism>
<gene>
    <name evidence="1" type="ORF">Harvfovirus37_17</name>
</gene>
<protein>
    <submittedName>
        <fullName evidence="1">Uncharacterized protein</fullName>
    </submittedName>
</protein>
<dbReference type="EMBL" id="MK072279">
    <property type="protein sequence ID" value="AYV81503.1"/>
    <property type="molecule type" value="Genomic_DNA"/>
</dbReference>
<reference evidence="1" key="1">
    <citation type="submission" date="2018-10" db="EMBL/GenBank/DDBJ databases">
        <title>Hidden diversity of soil giant viruses.</title>
        <authorList>
            <person name="Schulz F."/>
            <person name="Alteio L."/>
            <person name="Goudeau D."/>
            <person name="Ryan E.M."/>
            <person name="Malmstrom R.R."/>
            <person name="Blanchard J."/>
            <person name="Woyke T."/>
        </authorList>
    </citation>
    <scope>NUCLEOTIDE SEQUENCE</scope>
    <source>
        <strain evidence="1">HAV1</strain>
    </source>
</reference>
<name>A0A3G5A6N0_9VIRU</name>
<proteinExistence type="predicted"/>
<sequence>MAAFRQTDDSRRTHYVLLSIHIALHGATLDGELQNQVHNIIPIVIKY</sequence>
<accession>A0A3G5A6N0</accession>
<evidence type="ECO:0000313" key="1">
    <source>
        <dbReference type="EMBL" id="AYV81503.1"/>
    </source>
</evidence>